<proteinExistence type="predicted"/>
<dbReference type="Proteomes" id="UP000191257">
    <property type="component" value="Chromosome"/>
</dbReference>
<accession>A0A1V0GUM7</accession>
<organism evidence="1 3">
    <name type="scientific">Paracoccus yeei</name>
    <dbReference type="NCBI Taxonomy" id="147645"/>
    <lineage>
        <taxon>Bacteria</taxon>
        <taxon>Pseudomonadati</taxon>
        <taxon>Pseudomonadota</taxon>
        <taxon>Alphaproteobacteria</taxon>
        <taxon>Rhodobacterales</taxon>
        <taxon>Paracoccaceae</taxon>
        <taxon>Paracoccus</taxon>
    </lineage>
</organism>
<sequence>MTFIVLHLNEPGRTASRVALAVEHISSVREVADDAGTEIRLSDGSIINVIETYKTILGSLANLGVRLADCIEPDKA</sequence>
<dbReference type="KEGG" id="pye:A6J80_15320"/>
<evidence type="ECO:0000313" key="2">
    <source>
        <dbReference type="EMBL" id="AYF00428.1"/>
    </source>
</evidence>
<reference evidence="3" key="1">
    <citation type="submission" date="2017-03" db="EMBL/GenBank/DDBJ databases">
        <title>FDA dAtabase for Regulatory Grade micrObial Sequences (FDA-ARGOS): Supporting development and validation of Infectious Disease Dx tests.</title>
        <authorList>
            <person name="Minogue T."/>
            <person name="Wolcott M."/>
            <person name="Wasieloski L."/>
            <person name="Aguilar W."/>
            <person name="Moore D."/>
            <person name="Tallon L."/>
            <person name="Sadzewicz L."/>
            <person name="Sengamalay N."/>
            <person name="Ott S."/>
            <person name="Godinez A."/>
            <person name="Nagaraj S."/>
            <person name="Nadendla S."/>
            <person name="Geyer C."/>
            <person name="Sichtig H."/>
        </authorList>
    </citation>
    <scope>NUCLEOTIDE SEQUENCE [LARGE SCALE GENOMIC DNA]</scope>
    <source>
        <strain evidence="3">FDAARGOS_252</strain>
    </source>
</reference>
<reference evidence="4" key="4">
    <citation type="submission" date="2018-07" db="EMBL/GenBank/DDBJ databases">
        <title>Genome Structure of the Opportunistic Pathogen Paracoccus yeei (Alphaproteobacteria) and Identification of Putative Virulence Factors.</title>
        <authorList>
            <person name="Lasek R."/>
            <person name="Szuplewska M."/>
            <person name="Mitura M."/>
            <person name="Decewicz P."/>
            <person name="Chmielowska C."/>
            <person name="Pawlot A."/>
            <person name="Sentkowska D."/>
            <person name="Czarnecki J."/>
            <person name="Bartosik D."/>
        </authorList>
    </citation>
    <scope>NUCLEOTIDE SEQUENCE [LARGE SCALE GENOMIC DNA]</scope>
    <source>
        <strain evidence="4">CCUG 32053</strain>
    </source>
</reference>
<evidence type="ECO:0000313" key="4">
    <source>
        <dbReference type="Proteomes" id="UP000272010"/>
    </source>
</evidence>
<dbReference type="EMBL" id="CP020442">
    <property type="protein sequence ID" value="ARC37553.1"/>
    <property type="molecule type" value="Genomic_DNA"/>
</dbReference>
<dbReference type="STRING" id="147645.A6J80_15320"/>
<protein>
    <submittedName>
        <fullName evidence="1">Uncharacterized protein</fullName>
    </submittedName>
</protein>
<evidence type="ECO:0000313" key="3">
    <source>
        <dbReference type="Proteomes" id="UP000191257"/>
    </source>
</evidence>
<gene>
    <name evidence="1" type="ORF">A6J80_15320</name>
    <name evidence="2" type="ORF">PY32053_00753</name>
</gene>
<dbReference type="RefSeq" id="WP_080622061.1">
    <property type="nucleotide sequence ID" value="NZ_CAWMZI010000001.1"/>
</dbReference>
<keyword evidence="3" id="KW-1185">Reference proteome</keyword>
<dbReference type="Proteomes" id="UP000272010">
    <property type="component" value="Chromosome"/>
</dbReference>
<dbReference type="EMBL" id="CP031078">
    <property type="protein sequence ID" value="AYF00428.1"/>
    <property type="molecule type" value="Genomic_DNA"/>
</dbReference>
<name>A0A1V0GUM7_9RHOB</name>
<reference evidence="1" key="2">
    <citation type="submission" date="2017-12" db="EMBL/GenBank/DDBJ databases">
        <title>FDA dAtabase for Regulatory Grade micrObial Sequences (FDA-ARGOS): Supporting development and validation of Infectious Disease Dx tests.</title>
        <authorList>
            <person name="Campos J."/>
            <person name="Goldberg B."/>
            <person name="Tallon L."/>
            <person name="Sadzewicz L."/>
            <person name="Sengamalay N."/>
            <person name="Ott S."/>
            <person name="Godinez A."/>
            <person name="Nagaraj S."/>
            <person name="Vyas G."/>
            <person name="Aluvathingal J."/>
            <person name="Nadendla S."/>
            <person name="Geyer C."/>
            <person name="Nandy P."/>
            <person name="Hobson J."/>
            <person name="Sichtig H."/>
        </authorList>
    </citation>
    <scope>NUCLEOTIDE SEQUENCE</scope>
    <source>
        <strain evidence="1">FDAARGOS_252</strain>
    </source>
</reference>
<reference evidence="2" key="3">
    <citation type="journal article" date="2018" name="Front. Microbiol.">
        <title>Genome Structure of the Opportunistic Pathogen Paracoccus yeei (Alphaproteobacteria) and Identification of Putative Virulence Factors.</title>
        <authorList>
            <person name="Lasek R."/>
            <person name="Szuplewska M."/>
            <person name="Mitura M."/>
            <person name="Decewicz P."/>
            <person name="Chmielowska C."/>
            <person name="Pawlot A."/>
            <person name="Sentkowska D."/>
            <person name="Czarnecki J."/>
            <person name="Bartosik D."/>
        </authorList>
    </citation>
    <scope>NUCLEOTIDE SEQUENCE</scope>
    <source>
        <strain evidence="2">CCUG 32053</strain>
    </source>
</reference>
<evidence type="ECO:0000313" key="1">
    <source>
        <dbReference type="EMBL" id="ARC37553.1"/>
    </source>
</evidence>
<dbReference type="AlphaFoldDB" id="A0A1V0GUM7"/>